<dbReference type="EMBL" id="JAUOZS010000001">
    <property type="protein sequence ID" value="MDT8902769.1"/>
    <property type="molecule type" value="Genomic_DNA"/>
</dbReference>
<name>A0ABU3P157_9FIRM</name>
<feature type="chain" id="PRO_5046236153" description="CopC domain-containing protein" evidence="1">
    <location>
        <begin position="25"/>
        <end position="140"/>
    </location>
</feature>
<evidence type="ECO:0000256" key="1">
    <source>
        <dbReference type="SAM" id="SignalP"/>
    </source>
</evidence>
<evidence type="ECO:0008006" key="4">
    <source>
        <dbReference type="Google" id="ProtNLM"/>
    </source>
</evidence>
<accession>A0ABU3P157</accession>
<gene>
    <name evidence="2" type="ORF">Q4T40_16130</name>
</gene>
<dbReference type="Proteomes" id="UP001254848">
    <property type="component" value="Unassembled WGS sequence"/>
</dbReference>
<dbReference type="RefSeq" id="WP_413781242.1">
    <property type="nucleotide sequence ID" value="NZ_JAUOZS010000001.1"/>
</dbReference>
<evidence type="ECO:0000313" key="3">
    <source>
        <dbReference type="Proteomes" id="UP001254848"/>
    </source>
</evidence>
<protein>
    <recommendedName>
        <fullName evidence="4">CopC domain-containing protein</fullName>
    </recommendedName>
</protein>
<sequence>MRFFMVFLLVAAMTAGVSAPTAGAWGEHLAAPSAIGPGTAEAPGPVLPELTPELTFKGVGQVTYVSIFDADKPMTLAEQASGSRKPVLTAMVREGSLVVPAGVLQAGHRYSWNVESVYSPGTRSEAVKRSRSLFFSTAGR</sequence>
<feature type="signal peptide" evidence="1">
    <location>
        <begin position="1"/>
        <end position="24"/>
    </location>
</feature>
<comment type="caution">
    <text evidence="2">The sequence shown here is derived from an EMBL/GenBank/DDBJ whole genome shotgun (WGS) entry which is preliminary data.</text>
</comment>
<keyword evidence="3" id="KW-1185">Reference proteome</keyword>
<proteinExistence type="predicted"/>
<reference evidence="2 3" key="1">
    <citation type="submission" date="2023-07" db="EMBL/GenBank/DDBJ databases">
        <title>The novel representative of Negativicutes class, Anaeroselena agilis gen. nov. sp. nov.</title>
        <authorList>
            <person name="Prokofeva M.I."/>
            <person name="Elcheninov A.G."/>
            <person name="Klyukina A."/>
            <person name="Kublanov I.V."/>
            <person name="Frolov E.N."/>
            <person name="Podosokorskaya O.A."/>
        </authorList>
    </citation>
    <scope>NUCLEOTIDE SEQUENCE [LARGE SCALE GENOMIC DNA]</scope>
    <source>
        <strain evidence="2 3">4137-cl</strain>
    </source>
</reference>
<evidence type="ECO:0000313" key="2">
    <source>
        <dbReference type="EMBL" id="MDT8902769.1"/>
    </source>
</evidence>
<organism evidence="2 3">
    <name type="scientific">Anaeroselena agilis</name>
    <dbReference type="NCBI Taxonomy" id="3063788"/>
    <lineage>
        <taxon>Bacteria</taxon>
        <taxon>Bacillati</taxon>
        <taxon>Bacillota</taxon>
        <taxon>Negativicutes</taxon>
        <taxon>Acetonemataceae</taxon>
        <taxon>Anaeroselena</taxon>
    </lineage>
</organism>
<keyword evidence="1" id="KW-0732">Signal</keyword>